<keyword evidence="9 16" id="KW-0249">Electron transport</keyword>
<comment type="similarity">
    <text evidence="2 16">Belongs to the complex I subunit 4 family.</text>
</comment>
<accession>A0A1U9XPH7</accession>
<dbReference type="GO" id="GO:0015990">
    <property type="term" value="P:electron transport coupled proton transport"/>
    <property type="evidence" value="ECO:0007669"/>
    <property type="project" value="TreeGrafter"/>
</dbReference>
<feature type="transmembrane region" description="Helical" evidence="16">
    <location>
        <begin position="339"/>
        <end position="358"/>
    </location>
</feature>
<feature type="domain" description="NADH:quinone oxidoreductase/Mrp antiporter transmembrane" evidence="17">
    <location>
        <begin position="117"/>
        <end position="394"/>
    </location>
</feature>
<feature type="transmembrane region" description="Helical" evidence="16">
    <location>
        <begin position="281"/>
        <end position="300"/>
    </location>
</feature>
<dbReference type="Pfam" id="PF00361">
    <property type="entry name" value="Proton_antipo_M"/>
    <property type="match status" value="1"/>
</dbReference>
<name>A0A1U9XPH7_9BIVA</name>
<keyword evidence="11 16" id="KW-0520">NAD</keyword>
<keyword evidence="12 16" id="KW-0830">Ubiquinone</keyword>
<feature type="transmembrane region" description="Helical" evidence="16">
    <location>
        <begin position="306"/>
        <end position="327"/>
    </location>
</feature>
<evidence type="ECO:0000256" key="16">
    <source>
        <dbReference type="RuleBase" id="RU003297"/>
    </source>
</evidence>
<dbReference type="GO" id="GO:0048039">
    <property type="term" value="F:ubiquinone binding"/>
    <property type="evidence" value="ECO:0007669"/>
    <property type="project" value="TreeGrafter"/>
</dbReference>
<keyword evidence="6 16" id="KW-0679">Respiratory chain</keyword>
<evidence type="ECO:0000256" key="8">
    <source>
        <dbReference type="ARBA" id="ARBA00022967"/>
    </source>
</evidence>
<comment type="catalytic activity">
    <reaction evidence="15 16">
        <text>a ubiquinone + NADH + 5 H(+)(in) = a ubiquinol + NAD(+) + 4 H(+)(out)</text>
        <dbReference type="Rhea" id="RHEA:29091"/>
        <dbReference type="Rhea" id="RHEA-COMP:9565"/>
        <dbReference type="Rhea" id="RHEA-COMP:9566"/>
        <dbReference type="ChEBI" id="CHEBI:15378"/>
        <dbReference type="ChEBI" id="CHEBI:16389"/>
        <dbReference type="ChEBI" id="CHEBI:17976"/>
        <dbReference type="ChEBI" id="CHEBI:57540"/>
        <dbReference type="ChEBI" id="CHEBI:57945"/>
        <dbReference type="EC" id="7.1.1.2"/>
    </reaction>
</comment>
<feature type="transmembrane region" description="Helical" evidence="16">
    <location>
        <begin position="252"/>
        <end position="274"/>
    </location>
</feature>
<protein>
    <recommendedName>
        <fullName evidence="4 16">NADH-ubiquinone oxidoreductase chain 4</fullName>
        <ecNumber evidence="3 16">7.1.1.2</ecNumber>
    </recommendedName>
</protein>
<feature type="transmembrane region" description="Helical" evidence="16">
    <location>
        <begin position="92"/>
        <end position="111"/>
    </location>
</feature>
<evidence type="ECO:0000256" key="7">
    <source>
        <dbReference type="ARBA" id="ARBA00022692"/>
    </source>
</evidence>
<dbReference type="GO" id="GO:0008137">
    <property type="term" value="F:NADH dehydrogenase (ubiquinone) activity"/>
    <property type="evidence" value="ECO:0007669"/>
    <property type="project" value="UniProtKB-UniRule"/>
</dbReference>
<evidence type="ECO:0000256" key="9">
    <source>
        <dbReference type="ARBA" id="ARBA00022982"/>
    </source>
</evidence>
<evidence type="ECO:0000256" key="3">
    <source>
        <dbReference type="ARBA" id="ARBA00012944"/>
    </source>
</evidence>
<dbReference type="PRINTS" id="PR01437">
    <property type="entry name" value="NUOXDRDTASE4"/>
</dbReference>
<evidence type="ECO:0000256" key="6">
    <source>
        <dbReference type="ARBA" id="ARBA00022660"/>
    </source>
</evidence>
<dbReference type="InterPro" id="IPR000260">
    <property type="entry name" value="NADH4_N"/>
</dbReference>
<dbReference type="RefSeq" id="YP_009353868.1">
    <property type="nucleotide sequence ID" value="NC_034303.1"/>
</dbReference>
<dbReference type="InterPro" id="IPR001750">
    <property type="entry name" value="ND/Mrp_TM"/>
</dbReference>
<evidence type="ECO:0000256" key="13">
    <source>
        <dbReference type="ARBA" id="ARBA00023128"/>
    </source>
</evidence>
<dbReference type="Pfam" id="PF01059">
    <property type="entry name" value="Oxidored_q5_N"/>
    <property type="match status" value="1"/>
</dbReference>
<dbReference type="GO" id="GO:0031966">
    <property type="term" value="C:mitochondrial membrane"/>
    <property type="evidence" value="ECO:0007669"/>
    <property type="project" value="UniProtKB-SubCell"/>
</dbReference>
<geneLocation type="mitochondrion" evidence="19"/>
<organism evidence="19">
    <name type="scientific">Myadora brevis</name>
    <dbReference type="NCBI Taxonomy" id="457650"/>
    <lineage>
        <taxon>Eukaryota</taxon>
        <taxon>Metazoa</taxon>
        <taxon>Spiralia</taxon>
        <taxon>Lophotrochozoa</taxon>
        <taxon>Mollusca</taxon>
        <taxon>Bivalvia</taxon>
        <taxon>Autobranchia</taxon>
        <taxon>Heteroconchia</taxon>
        <taxon>Euheterodonta</taxon>
        <taxon>Anomalodesmata</taxon>
        <taxon>Pandoroidea</taxon>
        <taxon>Myochamidae</taxon>
        <taxon>Myadora</taxon>
    </lineage>
</organism>
<evidence type="ECO:0000256" key="4">
    <source>
        <dbReference type="ARBA" id="ARBA00021006"/>
    </source>
</evidence>
<feature type="transmembrane region" description="Helical" evidence="16">
    <location>
        <begin position="221"/>
        <end position="240"/>
    </location>
</feature>
<keyword evidence="7 16" id="KW-0812">Transmembrane</keyword>
<evidence type="ECO:0000256" key="15">
    <source>
        <dbReference type="ARBA" id="ARBA00049551"/>
    </source>
</evidence>
<dbReference type="EC" id="7.1.1.2" evidence="3 16"/>
<dbReference type="PANTHER" id="PTHR43507">
    <property type="entry name" value="NADH-UBIQUINONE OXIDOREDUCTASE CHAIN 4"/>
    <property type="match status" value="1"/>
</dbReference>
<evidence type="ECO:0000256" key="11">
    <source>
        <dbReference type="ARBA" id="ARBA00023027"/>
    </source>
</evidence>
<feature type="transmembrane region" description="Helical" evidence="16">
    <location>
        <begin position="427"/>
        <end position="448"/>
    </location>
</feature>
<keyword evidence="10 16" id="KW-1133">Transmembrane helix</keyword>
<evidence type="ECO:0000259" key="18">
    <source>
        <dbReference type="Pfam" id="PF01059"/>
    </source>
</evidence>
<gene>
    <name evidence="19" type="primary">ND4</name>
</gene>
<dbReference type="GO" id="GO:0003954">
    <property type="term" value="F:NADH dehydrogenase activity"/>
    <property type="evidence" value="ECO:0007669"/>
    <property type="project" value="TreeGrafter"/>
</dbReference>
<feature type="transmembrane region" description="Helical" evidence="16">
    <location>
        <begin position="378"/>
        <end position="406"/>
    </location>
</feature>
<feature type="domain" description="NADH:ubiquinone oxidoreductase chain 4 N-terminal" evidence="18">
    <location>
        <begin position="30"/>
        <end position="108"/>
    </location>
</feature>
<evidence type="ECO:0000256" key="5">
    <source>
        <dbReference type="ARBA" id="ARBA00022448"/>
    </source>
</evidence>
<dbReference type="GO" id="GO:0042773">
    <property type="term" value="P:ATP synthesis coupled electron transport"/>
    <property type="evidence" value="ECO:0007669"/>
    <property type="project" value="InterPro"/>
</dbReference>
<evidence type="ECO:0000256" key="12">
    <source>
        <dbReference type="ARBA" id="ARBA00023075"/>
    </source>
</evidence>
<evidence type="ECO:0000256" key="1">
    <source>
        <dbReference type="ARBA" id="ARBA00004225"/>
    </source>
</evidence>
<evidence type="ECO:0000313" key="19">
    <source>
        <dbReference type="EMBL" id="AQZ26159.1"/>
    </source>
</evidence>
<comment type="function">
    <text evidence="16">Core subunit of the mitochondrial membrane respiratory chain NADH dehydrogenase (Complex I) which catalyzes electron transfer from NADH through the respiratory chain, using ubiquinone as an electron acceptor. Essential for the catalytic activity and assembly of complex I.</text>
</comment>
<dbReference type="InterPro" id="IPR003918">
    <property type="entry name" value="NADH_UbQ_OxRdtase"/>
</dbReference>
<dbReference type="EMBL" id="KX815961">
    <property type="protein sequence ID" value="AQZ26159.1"/>
    <property type="molecule type" value="Genomic_DNA"/>
</dbReference>
<feature type="transmembrane region" description="Helical" evidence="16">
    <location>
        <begin position="150"/>
        <end position="168"/>
    </location>
</feature>
<dbReference type="PANTHER" id="PTHR43507:SF20">
    <property type="entry name" value="NADH-UBIQUINONE OXIDOREDUCTASE CHAIN 4"/>
    <property type="match status" value="1"/>
</dbReference>
<keyword evidence="8" id="KW-1278">Translocase</keyword>
<dbReference type="CTD" id="4538"/>
<keyword evidence="5 16" id="KW-0813">Transport</keyword>
<keyword evidence="13 16" id="KW-0496">Mitochondrion</keyword>
<evidence type="ECO:0000259" key="17">
    <source>
        <dbReference type="Pfam" id="PF00361"/>
    </source>
</evidence>
<feature type="transmembrane region" description="Helical" evidence="16">
    <location>
        <begin position="56"/>
        <end position="80"/>
    </location>
</feature>
<sequence>MFGLGGAFFSMNTVGVSSDCKDKQYFIGFWLCGIFSFCSLFLLHQPTLSMCSVSDWALMDSVSACLVILTMWIVSLCFLASHGDSVSWSTGTFSFVSLMLFMVGVLVVAFSSSFFSLFYICFELVLLPMLYLILGWGYQPERLQATMYMMLYTVGASLPLLSGLIYIYSSSGSLYFLLFPVIINSEVLGGWEMIFLLAFLVKLPMFGFHLWLPKAHVEAPVAGSMILAGVLLKLGGYGIIRVSPYLGITFSGLLYEIIMSVSLVGGVLTSFICLRQYDIKALVAYSSVGHMSLVLGGLLSNSSWGWQGALMMMIAHGLCSSGLFAFCGYSYKWAGSRSLILCKGMMSVAPIMSLWWFLLSVVNMAAPPSLNLVSEVMLISSIVFFSYWSIIPLFIMGFMAAVYSLYLFTSSQHGSCPLHLKSQDIDVLIPCLVGFLHWAPVNLLVLMIDDLWGGV</sequence>
<evidence type="ECO:0000256" key="14">
    <source>
        <dbReference type="ARBA" id="ARBA00023136"/>
    </source>
</evidence>
<dbReference type="GeneID" id="32229772"/>
<evidence type="ECO:0000256" key="2">
    <source>
        <dbReference type="ARBA" id="ARBA00009025"/>
    </source>
</evidence>
<dbReference type="AlphaFoldDB" id="A0A1U9XPH7"/>
<evidence type="ECO:0000256" key="10">
    <source>
        <dbReference type="ARBA" id="ARBA00022989"/>
    </source>
</evidence>
<feature type="transmembrane region" description="Helical" evidence="16">
    <location>
        <begin position="117"/>
        <end position="138"/>
    </location>
</feature>
<keyword evidence="14 16" id="KW-0472">Membrane</keyword>
<proteinExistence type="inferred from homology"/>
<comment type="subcellular location">
    <subcellularLocation>
        <location evidence="1 16">Mitochondrion membrane</location>
        <topology evidence="1 16">Multi-pass membrane protein</topology>
    </subcellularLocation>
</comment>
<reference evidence="19" key="1">
    <citation type="journal article" date="2017" name="Mol. Phylogenet. Evol.">
        <title>Curious bivalves: Systematic utility and unusual properties of anomalodesmatan mitochondrial genomes.</title>
        <authorList>
            <person name="Williams S.T."/>
            <person name="Foster P.G."/>
            <person name="Hughes C."/>
            <person name="Harper E.M."/>
            <person name="Taylor J.D."/>
            <person name="Littlewood D.T."/>
            <person name="Dyal P."/>
            <person name="Hopkins K.P."/>
            <person name="Briscoe A.G."/>
        </authorList>
    </citation>
    <scope>NUCLEOTIDE SEQUENCE</scope>
</reference>
<feature type="transmembrane region" description="Helical" evidence="16">
    <location>
        <begin position="25"/>
        <end position="44"/>
    </location>
</feature>